<comment type="caution">
    <text evidence="1">The sequence shown here is derived from an EMBL/GenBank/DDBJ whole genome shotgun (WGS) entry which is preliminary data.</text>
</comment>
<evidence type="ECO:0000313" key="2">
    <source>
        <dbReference type="Proteomes" id="UP001497744"/>
    </source>
</evidence>
<evidence type="ECO:0000313" key="1">
    <source>
        <dbReference type="EMBL" id="GIX61877.1"/>
    </source>
</evidence>
<gene>
    <name evidence="1" type="ORF">BcabD6B2_13120</name>
</gene>
<proteinExistence type="predicted"/>
<keyword evidence="2" id="KW-1185">Reference proteome</keyword>
<dbReference type="AlphaFoldDB" id="A0AAV4LQ18"/>
<name>A0AAV4LQ18_BABCB</name>
<dbReference type="EMBL" id="BPLF01000001">
    <property type="protein sequence ID" value="GIX61877.1"/>
    <property type="molecule type" value="Genomic_DNA"/>
</dbReference>
<dbReference type="GeneID" id="94193360"/>
<sequence>MRDTMMERMVQADAAGAHCEVVQAAGRHEEVELPVVVEPDAVADVGAVVVVPQHAAAAAGAVDRPRRAVHVAAHAVLGADDLAVDEDLEEPRRRRVPLEPGEVVVVVGGEVPFVQQAGVAADDDEQLHHRQDVNAQHRHRGAVA</sequence>
<accession>A0AAV4LQ18</accession>
<protein>
    <submittedName>
        <fullName evidence="1">Deaminase</fullName>
    </submittedName>
</protein>
<reference evidence="1 2" key="1">
    <citation type="submission" date="2021-06" db="EMBL/GenBank/DDBJ databases">
        <title>Genome sequence of Babesia caballi.</title>
        <authorList>
            <person name="Yamagishi J."/>
            <person name="Kidaka T."/>
            <person name="Ochi A."/>
        </authorList>
    </citation>
    <scope>NUCLEOTIDE SEQUENCE [LARGE SCALE GENOMIC DNA]</scope>
    <source>
        <strain evidence="1">USDA-D6B2</strain>
    </source>
</reference>
<organism evidence="1 2">
    <name type="scientific">Babesia caballi</name>
    <dbReference type="NCBI Taxonomy" id="5871"/>
    <lineage>
        <taxon>Eukaryota</taxon>
        <taxon>Sar</taxon>
        <taxon>Alveolata</taxon>
        <taxon>Apicomplexa</taxon>
        <taxon>Aconoidasida</taxon>
        <taxon>Piroplasmida</taxon>
        <taxon>Babesiidae</taxon>
        <taxon>Babesia</taxon>
    </lineage>
</organism>
<dbReference type="Proteomes" id="UP001497744">
    <property type="component" value="Unassembled WGS sequence"/>
</dbReference>
<dbReference type="RefSeq" id="XP_067713948.1">
    <property type="nucleotide sequence ID" value="XM_067857847.1"/>
</dbReference>